<dbReference type="EMBL" id="SZWF01000007">
    <property type="protein sequence ID" value="KAA9394258.1"/>
    <property type="molecule type" value="Genomic_DNA"/>
</dbReference>
<organism evidence="2 3">
    <name type="scientific">Kocuria coralli</name>
    <dbReference type="NCBI Taxonomy" id="1461025"/>
    <lineage>
        <taxon>Bacteria</taxon>
        <taxon>Bacillati</taxon>
        <taxon>Actinomycetota</taxon>
        <taxon>Actinomycetes</taxon>
        <taxon>Micrococcales</taxon>
        <taxon>Micrococcaceae</taxon>
        <taxon>Kocuria</taxon>
    </lineage>
</organism>
<dbReference type="InterPro" id="IPR003779">
    <property type="entry name" value="CMD-like"/>
</dbReference>
<comment type="caution">
    <text evidence="2">The sequence shown here is derived from an EMBL/GenBank/DDBJ whole genome shotgun (WGS) entry which is preliminary data.</text>
</comment>
<accession>A0A5J5KXV6</accession>
<name>A0A5J5KXV6_9MICC</name>
<evidence type="ECO:0000313" key="3">
    <source>
        <dbReference type="Proteomes" id="UP000325957"/>
    </source>
</evidence>
<evidence type="ECO:0000259" key="1">
    <source>
        <dbReference type="Pfam" id="PF02627"/>
    </source>
</evidence>
<dbReference type="PANTHER" id="PTHR34846:SF5">
    <property type="entry name" value="CARBOXYMUCONOLACTONE DECARBOXYLASE-LIKE DOMAIN-CONTAINING PROTEIN"/>
    <property type="match status" value="1"/>
</dbReference>
<reference evidence="2 3" key="1">
    <citation type="submission" date="2019-05" db="EMBL/GenBank/DDBJ databases">
        <title>Kocuria coralli sp. nov., a novel actinobacterium isolated from coral reef seawater.</title>
        <authorList>
            <person name="Li J."/>
        </authorList>
    </citation>
    <scope>NUCLEOTIDE SEQUENCE [LARGE SCALE GENOMIC DNA]</scope>
    <source>
        <strain evidence="2 3">SCSIO 13007</strain>
    </source>
</reference>
<dbReference type="Gene3D" id="1.20.1290.10">
    <property type="entry name" value="AhpD-like"/>
    <property type="match status" value="1"/>
</dbReference>
<dbReference type="GO" id="GO:0051920">
    <property type="term" value="F:peroxiredoxin activity"/>
    <property type="evidence" value="ECO:0007669"/>
    <property type="project" value="InterPro"/>
</dbReference>
<feature type="domain" description="Carboxymuconolactone decarboxylase-like" evidence="1">
    <location>
        <begin position="27"/>
        <end position="93"/>
    </location>
</feature>
<dbReference type="Proteomes" id="UP000325957">
    <property type="component" value="Unassembled WGS sequence"/>
</dbReference>
<dbReference type="SUPFAM" id="SSF69118">
    <property type="entry name" value="AhpD-like"/>
    <property type="match status" value="1"/>
</dbReference>
<dbReference type="PANTHER" id="PTHR34846">
    <property type="entry name" value="4-CARBOXYMUCONOLACTONE DECARBOXYLASE FAMILY PROTEIN (AFU_ORTHOLOGUE AFUA_6G11590)"/>
    <property type="match status" value="1"/>
</dbReference>
<protein>
    <submittedName>
        <fullName evidence="2">Carboxymuconolactone decarboxylase family protein</fullName>
    </submittedName>
</protein>
<dbReference type="OrthoDB" id="9801997at2"/>
<proteinExistence type="predicted"/>
<dbReference type="InterPro" id="IPR004675">
    <property type="entry name" value="AhpD_core"/>
</dbReference>
<dbReference type="InterPro" id="IPR029032">
    <property type="entry name" value="AhpD-like"/>
</dbReference>
<dbReference type="NCBIfam" id="TIGR00778">
    <property type="entry name" value="ahpD_dom"/>
    <property type="match status" value="1"/>
</dbReference>
<keyword evidence="3" id="KW-1185">Reference proteome</keyword>
<dbReference type="Pfam" id="PF02627">
    <property type="entry name" value="CMD"/>
    <property type="match status" value="1"/>
</dbReference>
<gene>
    <name evidence="2" type="ORF">FCK90_07185</name>
</gene>
<dbReference type="AlphaFoldDB" id="A0A5J5KXV6"/>
<evidence type="ECO:0000313" key="2">
    <source>
        <dbReference type="EMBL" id="KAA9394258.1"/>
    </source>
</evidence>
<sequence length="146" mass="15995">MPRMILQKVIPLGYAPVLALEGYARRSNDRRTYELVKIRASALNGCGYCSAMHVRDALAQGEAENRIEALRSDWRALDVWSPAEEAALALTDEVTRLGESGVSDTVWNAAVEQWGEKGTGHLIIAICTINVWNRIAISTGLEAADL</sequence>